<dbReference type="InterPro" id="IPR009057">
    <property type="entry name" value="Homeodomain-like_sf"/>
</dbReference>
<proteinExistence type="predicted"/>
<dbReference type="CDD" id="cd00086">
    <property type="entry name" value="homeodomain"/>
    <property type="match status" value="4"/>
</dbReference>
<keyword evidence="4" id="KW-0805">Transcription regulation</keyword>
<feature type="region of interest" description="Disordered" evidence="11">
    <location>
        <begin position="501"/>
        <end position="551"/>
    </location>
</feature>
<evidence type="ECO:0000256" key="3">
    <source>
        <dbReference type="ARBA" id="ARBA00022737"/>
    </source>
</evidence>
<evidence type="ECO:0000256" key="10">
    <source>
        <dbReference type="RuleBase" id="RU000682"/>
    </source>
</evidence>
<keyword evidence="5 9" id="KW-0238">DNA-binding</keyword>
<accession>A0A8X7X871</accession>
<feature type="DNA-binding region" description="Homeobox" evidence="9">
    <location>
        <begin position="551"/>
        <end position="604"/>
    </location>
</feature>
<organism evidence="13 14">
    <name type="scientific">Polypterus senegalus</name>
    <name type="common">Senegal bichir</name>
    <dbReference type="NCBI Taxonomy" id="55291"/>
    <lineage>
        <taxon>Eukaryota</taxon>
        <taxon>Metazoa</taxon>
        <taxon>Chordata</taxon>
        <taxon>Craniata</taxon>
        <taxon>Vertebrata</taxon>
        <taxon>Euteleostomi</taxon>
        <taxon>Actinopterygii</taxon>
        <taxon>Polypteriformes</taxon>
        <taxon>Polypteridae</taxon>
        <taxon>Polypterus</taxon>
    </lineage>
</organism>
<feature type="domain" description="Homeobox" evidence="12">
    <location>
        <begin position="549"/>
        <end position="603"/>
    </location>
</feature>
<evidence type="ECO:0000259" key="12">
    <source>
        <dbReference type="PROSITE" id="PS50071"/>
    </source>
</evidence>
<feature type="region of interest" description="Disordered" evidence="11">
    <location>
        <begin position="621"/>
        <end position="653"/>
    </location>
</feature>
<evidence type="ECO:0000256" key="1">
    <source>
        <dbReference type="ARBA" id="ARBA00004123"/>
    </source>
</evidence>
<dbReference type="Gene3D" id="1.10.10.60">
    <property type="entry name" value="Homeodomain-like"/>
    <property type="match status" value="4"/>
</dbReference>
<keyword evidence="3" id="KW-0677">Repeat</keyword>
<dbReference type="AlphaFoldDB" id="A0A8X7X871"/>
<feature type="domain" description="Homeobox" evidence="12">
    <location>
        <begin position="196"/>
        <end position="239"/>
    </location>
</feature>
<comment type="subcellular location">
    <subcellularLocation>
        <location evidence="1 9 10">Nucleus</location>
    </subcellularLocation>
</comment>
<dbReference type="OrthoDB" id="6159439at2759"/>
<evidence type="ECO:0000256" key="9">
    <source>
        <dbReference type="PROSITE-ProRule" id="PRU00108"/>
    </source>
</evidence>
<feature type="domain" description="Homeobox" evidence="12">
    <location>
        <begin position="339"/>
        <end position="393"/>
    </location>
</feature>
<dbReference type="Pfam" id="PF00046">
    <property type="entry name" value="Homeodomain"/>
    <property type="match status" value="3"/>
</dbReference>
<feature type="region of interest" description="Disordered" evidence="11">
    <location>
        <begin position="435"/>
        <end position="484"/>
    </location>
</feature>
<dbReference type="PANTHER" id="PTHR15467:SF10">
    <property type="entry name" value="HOMEOBOX AND LEUCINE ZIPPER ENCODING B-RELATED"/>
    <property type="match status" value="1"/>
</dbReference>
<feature type="compositionally biased region" description="Polar residues" evidence="11">
    <location>
        <begin position="509"/>
        <end position="523"/>
    </location>
</feature>
<protein>
    <submittedName>
        <fullName evidence="13">ZHX2 protein</fullName>
    </submittedName>
</protein>
<feature type="region of interest" description="Disordered" evidence="11">
    <location>
        <begin position="256"/>
        <end position="277"/>
    </location>
</feature>
<evidence type="ECO:0000313" key="13">
    <source>
        <dbReference type="EMBL" id="KAG2462714.1"/>
    </source>
</evidence>
<evidence type="ECO:0000256" key="5">
    <source>
        <dbReference type="ARBA" id="ARBA00023125"/>
    </source>
</evidence>
<dbReference type="GO" id="GO:0000981">
    <property type="term" value="F:DNA-binding transcription factor activity, RNA polymerase II-specific"/>
    <property type="evidence" value="ECO:0007669"/>
    <property type="project" value="TreeGrafter"/>
</dbReference>
<evidence type="ECO:0000256" key="11">
    <source>
        <dbReference type="SAM" id="MobiDB-lite"/>
    </source>
</evidence>
<evidence type="ECO:0000256" key="7">
    <source>
        <dbReference type="ARBA" id="ARBA00023163"/>
    </source>
</evidence>
<dbReference type="FunFam" id="1.10.10.60:FF:000172">
    <property type="entry name" value="Homeobox and leucine zipper protein Homez"/>
    <property type="match status" value="1"/>
</dbReference>
<feature type="non-terminal residue" evidence="13">
    <location>
        <position position="1"/>
    </location>
</feature>
<evidence type="ECO:0000256" key="8">
    <source>
        <dbReference type="ARBA" id="ARBA00023242"/>
    </source>
</evidence>
<dbReference type="GO" id="GO:0005634">
    <property type="term" value="C:nucleus"/>
    <property type="evidence" value="ECO:0007669"/>
    <property type="project" value="UniProtKB-SubCell"/>
</dbReference>
<evidence type="ECO:0000256" key="2">
    <source>
        <dbReference type="ARBA" id="ARBA00022553"/>
    </source>
</evidence>
<dbReference type="InterPro" id="IPR001356">
    <property type="entry name" value="HD"/>
</dbReference>
<dbReference type="EMBL" id="JAATIS010004040">
    <property type="protein sequence ID" value="KAG2462714.1"/>
    <property type="molecule type" value="Genomic_DNA"/>
</dbReference>
<gene>
    <name evidence="13" type="primary">Zhx2</name>
    <name evidence="13" type="ORF">GTO96_0000284</name>
</gene>
<dbReference type="PANTHER" id="PTHR15467">
    <property type="entry name" value="ZINC-FINGERS AND HOMEOBOXES RELATED"/>
    <property type="match status" value="1"/>
</dbReference>
<dbReference type="GO" id="GO:0003677">
    <property type="term" value="F:DNA binding"/>
    <property type="evidence" value="ECO:0007669"/>
    <property type="project" value="UniProtKB-UniRule"/>
</dbReference>
<dbReference type="Proteomes" id="UP000886611">
    <property type="component" value="Unassembled WGS sequence"/>
</dbReference>
<keyword evidence="8 9" id="KW-0539">Nucleus</keyword>
<dbReference type="Pfam" id="PF11569">
    <property type="entry name" value="Homez"/>
    <property type="match status" value="1"/>
</dbReference>
<dbReference type="PROSITE" id="PS50071">
    <property type="entry name" value="HOMEOBOX_2"/>
    <property type="match status" value="3"/>
</dbReference>
<feature type="compositionally biased region" description="Acidic residues" evidence="11">
    <location>
        <begin position="462"/>
        <end position="471"/>
    </location>
</feature>
<reference evidence="13 14" key="1">
    <citation type="journal article" date="2021" name="Cell">
        <title>Tracing the genetic footprints of vertebrate landing in non-teleost ray-finned fishes.</title>
        <authorList>
            <person name="Bi X."/>
            <person name="Wang K."/>
            <person name="Yang L."/>
            <person name="Pan H."/>
            <person name="Jiang H."/>
            <person name="Wei Q."/>
            <person name="Fang M."/>
            <person name="Yu H."/>
            <person name="Zhu C."/>
            <person name="Cai Y."/>
            <person name="He Y."/>
            <person name="Gan X."/>
            <person name="Zeng H."/>
            <person name="Yu D."/>
            <person name="Zhu Y."/>
            <person name="Jiang H."/>
            <person name="Qiu Q."/>
            <person name="Yang H."/>
            <person name="Zhang Y.E."/>
            <person name="Wang W."/>
            <person name="Zhu M."/>
            <person name="He S."/>
            <person name="Zhang G."/>
        </authorList>
    </citation>
    <scope>NUCLEOTIDE SEQUENCE [LARGE SCALE GENOMIC DNA]</scope>
    <source>
        <strain evidence="13">Bchr_013</strain>
    </source>
</reference>
<keyword evidence="7" id="KW-0804">Transcription</keyword>
<feature type="DNA-binding region" description="Homeobox" evidence="9">
    <location>
        <begin position="341"/>
        <end position="394"/>
    </location>
</feature>
<feature type="compositionally biased region" description="Gly residues" evidence="11">
    <location>
        <begin position="396"/>
        <end position="408"/>
    </location>
</feature>
<evidence type="ECO:0000313" key="14">
    <source>
        <dbReference type="Proteomes" id="UP000886611"/>
    </source>
</evidence>
<dbReference type="SMART" id="SM00389">
    <property type="entry name" value="HOX"/>
    <property type="match status" value="3"/>
</dbReference>
<sequence length="726" mass="81483">MTAKGEPVLSQQAEPYFMAEVSPAKQIPDGKVNLNDTNSLCESNSDVEVVEDSDRQTDYNCHLCDYETKDFKCFSDHQHSAHLVDNVKRTDSDLELDGKRFVSEEHVQNGEPGMQHVKAGPEKSVKELSSSSCNREMFQSQISPKADSQKEGTSKSGANFSTNHNSVVCLPLVSEGLKLVWTQSDQTSELDSNEYLKEAFNKFPYPSASEISLLCLRAKLPLDKVKVWFMVQRIKYGISWSSEEIEETRLKLRQKMDSAEQQEELNGTGTTPEESALNKMSYIKSESDPEEFAEVPIKRPRNQGRKRMEGQFEADAEDIMVDMPCSSSNSGVFNLTPGRYKKSKAQLATLRASFSRQHFPNEAELRRLQQQTGLSRNDIRKWFSDSRYQMRNSGRLFGGGNTGGGSSGAGSSSGTNSSFFESFLSRSLEASGYTATSLNSSEGPSEFSEVHEESIENSDVVLLDDEDEEGNEEKMLHKEEDLELQSDETEPMLFINSKGEAEYDKPHHTTSTLRKGKKNSSTPPLALSKNSHELPGTQGNQSVLTPSGRPRKTKEQLNILKSFFLQCQWPKSADYTRLVQQTGLPRPDVIQWFGDTRYAVKNGQLRWVRGSGVGTDIATEIKQQQNQHSPYLARSRRRDNSSGSGRGKVVVDDDDDDDYGGLLNANSGTDIRPLEKYLRTTGYLQEKDLDQLCKKSHMTYQQVRDWFLCQQQGMAEVEVDISDGDE</sequence>
<keyword evidence="6 9" id="KW-0371">Homeobox</keyword>
<name>A0A8X7X871_POLSE</name>
<feature type="compositionally biased region" description="Polar residues" evidence="11">
    <location>
        <begin position="264"/>
        <end position="273"/>
    </location>
</feature>
<feature type="region of interest" description="Disordered" evidence="11">
    <location>
        <begin position="139"/>
        <end position="159"/>
    </location>
</feature>
<dbReference type="InterPro" id="IPR024578">
    <property type="entry name" value="Homez_homeobox_dom"/>
</dbReference>
<dbReference type="SUPFAM" id="SSF46689">
    <property type="entry name" value="Homeodomain-like"/>
    <property type="match status" value="3"/>
</dbReference>
<keyword evidence="14" id="KW-1185">Reference proteome</keyword>
<comment type="caution">
    <text evidence="13">The sequence shown here is derived from an EMBL/GenBank/DDBJ whole genome shotgun (WGS) entry which is preliminary data.</text>
</comment>
<feature type="DNA-binding region" description="Homeobox" evidence="9">
    <location>
        <begin position="198"/>
        <end position="240"/>
    </location>
</feature>
<feature type="region of interest" description="Disordered" evidence="11">
    <location>
        <begin position="393"/>
        <end position="416"/>
    </location>
</feature>
<keyword evidence="2" id="KW-0597">Phosphoprotein</keyword>
<evidence type="ECO:0000256" key="6">
    <source>
        <dbReference type="ARBA" id="ARBA00023155"/>
    </source>
</evidence>
<feature type="non-terminal residue" evidence="13">
    <location>
        <position position="726"/>
    </location>
</feature>
<evidence type="ECO:0000256" key="4">
    <source>
        <dbReference type="ARBA" id="ARBA00023015"/>
    </source>
</evidence>